<evidence type="ECO:0000313" key="1">
    <source>
        <dbReference type="EMBL" id="KAF9591443.1"/>
    </source>
</evidence>
<dbReference type="Gene3D" id="2.40.50.140">
    <property type="entry name" value="Nucleic acid-binding proteins"/>
    <property type="match status" value="1"/>
</dbReference>
<evidence type="ECO:0000313" key="2">
    <source>
        <dbReference type="Proteomes" id="UP000631114"/>
    </source>
</evidence>
<reference evidence="1 2" key="1">
    <citation type="submission" date="2020-10" db="EMBL/GenBank/DDBJ databases">
        <title>The Coptis chinensis genome and diversification of protoberbering-type alkaloids.</title>
        <authorList>
            <person name="Wang B."/>
            <person name="Shu S."/>
            <person name="Song C."/>
            <person name="Liu Y."/>
        </authorList>
    </citation>
    <scope>NUCLEOTIDE SEQUENCE [LARGE SCALE GENOMIC DNA]</scope>
    <source>
        <strain evidence="1">HL-2020</strain>
        <tissue evidence="1">Leaf</tissue>
    </source>
</reference>
<evidence type="ECO:0008006" key="3">
    <source>
        <dbReference type="Google" id="ProtNLM"/>
    </source>
</evidence>
<dbReference type="InterPro" id="IPR012340">
    <property type="entry name" value="NA-bd_OB-fold"/>
</dbReference>
<proteinExistence type="predicted"/>
<keyword evidence="2" id="KW-1185">Reference proteome</keyword>
<dbReference type="EMBL" id="JADFTS010000008">
    <property type="protein sequence ID" value="KAF9591443.1"/>
    <property type="molecule type" value="Genomic_DNA"/>
</dbReference>
<sequence length="203" mass="23200">MRITLWENGVDLVDKDIINSTVDQPVVVVTSLTVDIYNGCRKKNLLEKDDHYWCNSCSEFIPSPFTRNTSKHPASEFEAMLRSASGSQMVKNILNELIGSSLIFKIRFSEYNIKDQGTNGFTTTKVFPVHYKIEGDMMLTHIDQMQATMEIHTSNTIYPDPIFEGPKILPFVNSAETPRTSTKETKPKRMCRKSKYVVNIQPR</sequence>
<dbReference type="AlphaFoldDB" id="A0A835LDG3"/>
<protein>
    <recommendedName>
        <fullName evidence="3">Replication factor A C-terminal domain-containing protein</fullName>
    </recommendedName>
</protein>
<organism evidence="1 2">
    <name type="scientific">Coptis chinensis</name>
    <dbReference type="NCBI Taxonomy" id="261450"/>
    <lineage>
        <taxon>Eukaryota</taxon>
        <taxon>Viridiplantae</taxon>
        <taxon>Streptophyta</taxon>
        <taxon>Embryophyta</taxon>
        <taxon>Tracheophyta</taxon>
        <taxon>Spermatophyta</taxon>
        <taxon>Magnoliopsida</taxon>
        <taxon>Ranunculales</taxon>
        <taxon>Ranunculaceae</taxon>
        <taxon>Coptidoideae</taxon>
        <taxon>Coptis</taxon>
    </lineage>
</organism>
<dbReference type="OrthoDB" id="1435871at2759"/>
<gene>
    <name evidence="1" type="ORF">IFM89_004141</name>
</gene>
<comment type="caution">
    <text evidence="1">The sequence shown here is derived from an EMBL/GenBank/DDBJ whole genome shotgun (WGS) entry which is preliminary data.</text>
</comment>
<accession>A0A835LDG3</accession>
<dbReference type="SUPFAM" id="SSF50249">
    <property type="entry name" value="Nucleic acid-binding proteins"/>
    <property type="match status" value="1"/>
</dbReference>
<dbReference type="Proteomes" id="UP000631114">
    <property type="component" value="Unassembled WGS sequence"/>
</dbReference>
<name>A0A835LDG3_9MAGN</name>